<dbReference type="InterPro" id="IPR052163">
    <property type="entry name" value="DGC-Regulatory_Protein"/>
</dbReference>
<dbReference type="InterPro" id="IPR029787">
    <property type="entry name" value="Nucleotide_cyclase"/>
</dbReference>
<dbReference type="Pfam" id="PF00990">
    <property type="entry name" value="GGDEF"/>
    <property type="match status" value="1"/>
</dbReference>
<dbReference type="CDD" id="cd01949">
    <property type="entry name" value="GGDEF"/>
    <property type="match status" value="1"/>
</dbReference>
<evidence type="ECO:0000313" key="3">
    <source>
        <dbReference type="Proteomes" id="UP000000238"/>
    </source>
</evidence>
<accession>Q2SGH5</accession>
<dbReference type="InterPro" id="IPR000160">
    <property type="entry name" value="GGDEF_dom"/>
</dbReference>
<dbReference type="InterPro" id="IPR000014">
    <property type="entry name" value="PAS"/>
</dbReference>
<dbReference type="HOGENOM" id="CLU_052645_0_0_6"/>
<evidence type="ECO:0000259" key="1">
    <source>
        <dbReference type="PROSITE" id="PS50887"/>
    </source>
</evidence>
<feature type="domain" description="GGDEF" evidence="1">
    <location>
        <begin position="297"/>
        <end position="356"/>
    </location>
</feature>
<keyword evidence="3" id="KW-1185">Reference proteome</keyword>
<dbReference type="Pfam" id="PF13188">
    <property type="entry name" value="PAS_8"/>
    <property type="match status" value="1"/>
</dbReference>
<dbReference type="Proteomes" id="UP000000238">
    <property type="component" value="Chromosome"/>
</dbReference>
<dbReference type="InterPro" id="IPR043128">
    <property type="entry name" value="Rev_trsase/Diguanyl_cyclase"/>
</dbReference>
<dbReference type="EMBL" id="CP000155">
    <property type="protein sequence ID" value="ABC30249.1"/>
    <property type="molecule type" value="Genomic_DNA"/>
</dbReference>
<dbReference type="OrthoDB" id="9812260at2"/>
<protein>
    <submittedName>
        <fullName evidence="2">FOG: GGDEF domain</fullName>
    </submittedName>
</protein>
<organism evidence="2 3">
    <name type="scientific">Hahella chejuensis (strain KCTC 2396)</name>
    <dbReference type="NCBI Taxonomy" id="349521"/>
    <lineage>
        <taxon>Bacteria</taxon>
        <taxon>Pseudomonadati</taxon>
        <taxon>Pseudomonadota</taxon>
        <taxon>Gammaproteobacteria</taxon>
        <taxon>Oceanospirillales</taxon>
        <taxon>Hahellaceae</taxon>
        <taxon>Hahella</taxon>
    </lineage>
</organism>
<dbReference type="PANTHER" id="PTHR46663">
    <property type="entry name" value="DIGUANYLATE CYCLASE DGCT-RELATED"/>
    <property type="match status" value="1"/>
</dbReference>
<dbReference type="Gene3D" id="3.30.70.270">
    <property type="match status" value="1"/>
</dbReference>
<reference evidence="2 3" key="1">
    <citation type="journal article" date="2005" name="Nucleic Acids Res.">
        <title>Genomic blueprint of Hahella chejuensis, a marine microbe producing an algicidal agent.</title>
        <authorList>
            <person name="Jeong H."/>
            <person name="Yim J.H."/>
            <person name="Lee C."/>
            <person name="Choi S.-H."/>
            <person name="Park Y.K."/>
            <person name="Yoon S.H."/>
            <person name="Hur C.-G."/>
            <person name="Kang H.-Y."/>
            <person name="Kim D."/>
            <person name="Lee H.H."/>
            <person name="Park K.H."/>
            <person name="Park S.-H."/>
            <person name="Park H.-S."/>
            <person name="Lee H.K."/>
            <person name="Oh T.K."/>
            <person name="Kim J.F."/>
        </authorList>
    </citation>
    <scope>NUCLEOTIDE SEQUENCE [LARGE SCALE GENOMIC DNA]</scope>
    <source>
        <strain evidence="2 3">KCTC 2396</strain>
    </source>
</reference>
<dbReference type="PROSITE" id="PS50887">
    <property type="entry name" value="GGDEF"/>
    <property type="match status" value="1"/>
</dbReference>
<dbReference type="SUPFAM" id="SSF55073">
    <property type="entry name" value="Nucleotide cyclase"/>
    <property type="match status" value="1"/>
</dbReference>
<dbReference type="eggNOG" id="COG2199">
    <property type="taxonomic scope" value="Bacteria"/>
</dbReference>
<dbReference type="KEGG" id="hch:HCH_03503"/>
<dbReference type="NCBIfam" id="TIGR00254">
    <property type="entry name" value="GGDEF"/>
    <property type="match status" value="1"/>
</dbReference>
<proteinExistence type="predicted"/>
<dbReference type="AlphaFoldDB" id="Q2SGH5"/>
<gene>
    <name evidence="2" type="ordered locus">HCH_03503</name>
</gene>
<dbReference type="PANTHER" id="PTHR46663:SF2">
    <property type="entry name" value="GGDEF DOMAIN-CONTAINING PROTEIN"/>
    <property type="match status" value="1"/>
</dbReference>
<name>Q2SGH5_HAHCH</name>
<sequence length="356" mass="39574">MYKDIDISRLPVLESRADVAFFDLHPDVIFIFDLDVHAFWWANAAGVAFWGLDNVQQVIDKDMSGDTASARRRMQQTFEKAALEGVSVDPWTAYPNEQPTRLHIRHKAVLLGPERHRGTIAFISGGGEAGDNPEQCLFAEAIHYTSVAVTSFSLDGQPLFENPAATELYGYAVREGAPTGVSVFESRFHDLEEGRERLRQGQALLDSSQDHLMITRRGVRKHTVDMRASRHPVSGEYVILVSEYDISALQNALDESEKAKAELKKLAHYDALTGVPTVRLCKDRLGRMIAVARRNEAIAALLFIDLDGFKAVNDQHGHDGGGCLLKEVAVRLQSSVRASDNWRRRIHRADPGSATS</sequence>
<dbReference type="STRING" id="349521.HCH_03503"/>
<evidence type="ECO:0000313" key="2">
    <source>
        <dbReference type="EMBL" id="ABC30249.1"/>
    </source>
</evidence>